<dbReference type="PANTHER" id="PTHR47263">
    <property type="entry name" value="ADENYLATE CYCLASE ACTIVATION PROTEIN GIT1"/>
    <property type="match status" value="1"/>
</dbReference>
<dbReference type="InterPro" id="IPR014772">
    <property type="entry name" value="Munc13_dom-2"/>
</dbReference>
<dbReference type="Gene3D" id="1.10.357.50">
    <property type="match status" value="1"/>
</dbReference>
<protein>
    <submittedName>
        <fullName evidence="5">C2 (Calcium/lipid-binding, CaLB)</fullName>
    </submittedName>
</protein>
<accession>S3DRU0</accession>
<evidence type="ECO:0000259" key="4">
    <source>
        <dbReference type="PROSITE" id="PS51259"/>
    </source>
</evidence>
<feature type="compositionally biased region" description="Polar residues" evidence="1">
    <location>
        <begin position="1"/>
        <end position="32"/>
    </location>
</feature>
<dbReference type="InterPro" id="IPR052811">
    <property type="entry name" value="Glucose_resp_signaling"/>
</dbReference>
<dbReference type="CDD" id="cd04043">
    <property type="entry name" value="C2_Munc13_fungal"/>
    <property type="match status" value="1"/>
</dbReference>
<feature type="region of interest" description="Disordered" evidence="1">
    <location>
        <begin position="1"/>
        <end position="34"/>
    </location>
</feature>
<dbReference type="Proteomes" id="UP000016922">
    <property type="component" value="Unassembled WGS sequence"/>
</dbReference>
<dbReference type="EMBL" id="KE145367">
    <property type="protein sequence ID" value="EPE29168.1"/>
    <property type="molecule type" value="Genomic_DNA"/>
</dbReference>
<organism evidence="5 6">
    <name type="scientific">Glarea lozoyensis (strain ATCC 20868 / MF5171)</name>
    <dbReference type="NCBI Taxonomy" id="1116229"/>
    <lineage>
        <taxon>Eukaryota</taxon>
        <taxon>Fungi</taxon>
        <taxon>Dikarya</taxon>
        <taxon>Ascomycota</taxon>
        <taxon>Pezizomycotina</taxon>
        <taxon>Leotiomycetes</taxon>
        <taxon>Helotiales</taxon>
        <taxon>Helotiaceae</taxon>
        <taxon>Glarea</taxon>
    </lineage>
</organism>
<proteinExistence type="predicted"/>
<feature type="domain" description="MHD2" evidence="4">
    <location>
        <begin position="1122"/>
        <end position="1244"/>
    </location>
</feature>
<dbReference type="PROSITE" id="PS51258">
    <property type="entry name" value="MHD1"/>
    <property type="match status" value="1"/>
</dbReference>
<dbReference type="InterPro" id="IPR010439">
    <property type="entry name" value="MUN_dom"/>
</dbReference>
<dbReference type="GeneID" id="19459386"/>
<dbReference type="eggNOG" id="ENOG502QQWJ">
    <property type="taxonomic scope" value="Eukaryota"/>
</dbReference>
<dbReference type="PANTHER" id="PTHR47263:SF1">
    <property type="entry name" value="C2 DOMAIN PROTEIN (AFU_ORTHOLOGUE AFUA_7G02350)"/>
    <property type="match status" value="1"/>
</dbReference>
<dbReference type="Pfam" id="PF00168">
    <property type="entry name" value="C2"/>
    <property type="match status" value="1"/>
</dbReference>
<gene>
    <name evidence="5" type="ORF">GLAREA_00328</name>
</gene>
<reference evidence="5 6" key="1">
    <citation type="journal article" date="2013" name="BMC Genomics">
        <title>Genomics-driven discovery of the pneumocandin biosynthetic gene cluster in the fungus Glarea lozoyensis.</title>
        <authorList>
            <person name="Chen L."/>
            <person name="Yue Q."/>
            <person name="Zhang X."/>
            <person name="Xiang M."/>
            <person name="Wang C."/>
            <person name="Li S."/>
            <person name="Che Y."/>
            <person name="Ortiz-Lopez F.J."/>
            <person name="Bills G.F."/>
            <person name="Liu X."/>
            <person name="An Z."/>
        </authorList>
    </citation>
    <scope>NUCLEOTIDE SEQUENCE [LARGE SCALE GENOMIC DNA]</scope>
    <source>
        <strain evidence="6">ATCC 20868 / MF5171</strain>
    </source>
</reference>
<sequence>MSTASRNRPNRRINSLQSSDRAALSRTGSASRQRAKVPSFNDAYTYALRVAYLHHLLQPRAKRKQYVPAPKPIAVKKTVMIGELIQDFSLVSSTGKTKLPHGFMSPLEKRLQGVLVGRERLPGFNDAAVKRTFAEAYTAFTEAGFRKRMDKERRVEDLVLIFYSNATKALQKGKAPDDDTWKPMVDRHVALFVRLISNTLKDNGNDKDRPELMGRLATLEKKLLTNDQDLTTVDKGDTSGGHTIEVTAPLSLDVKDMVMVQTVTKIFGLRSSQVQSDIDASRKLWTEEAALMDLKAYQHCLDSNTKRTLRSDDFDLEEGYQTWKKAEIPDLSHMMGDILKARPELVKSSGGSNKPLPVIHSGPSNAEEQAYAELSKSLSSPVESNTFHSFDAPVDMSALSFEENQPSRVFLEESTYTFIPSEPRAYYRLILLHAMTFDQVHAPERTDGSAASAPLSKPSMELMTELGVRWRVPQFSRLVLFLDVAAQKFLDQEILLEDLDTAFEFVKHPPPEPKRSQHHTAPVGLLEIDQKHWTIQDFATYRQILSNLYDGLLRDLYNVLQHVYDKKPESPGMILAFLDLHIYNDPSFYEEEADADSYRAQLTEGLRGKAAAVYRGYLEAEVPQNQEEWEFYHVVQLGKAVVKLCNSTQKRYRKNPEVMGINPLTILVETMFPSFENDAHDLIQRIMQVAQAQEKEISVEDGFDLYKELVEIRRIHQAALPSKPFAFHIEDVLADFVWRWIRRIDETMLSIVDGAIQHDSFEIKSDNPNHNPTDEERHSSSIVDIFRMFNETADQIFKLEWDNDVQYAKFMTALSKAFGAGLGRYCEVMDQRFNKEMDRLSPAQEAAAQQTKQEKWMQLAKDAWNNKEKIEPFQFYPTSFVKLNNIEYGVQQLDALEKMMNVDACADVLNKVAPPREKQRRPSKYVFTIKIVEGEDLKACDPNGTSDPYVVLGDEYGKRLAKTRIVMRNLNPRWDESVDITVPGPLMIIATIWDWDTFGDHDFVGRTNLKLDPSHFSDYMPREYWLNLDTQGRLLLRISMEGERDDIQFHFGKAFRLLKRTERDMTRVITDKLSQYINSSLSQEALKHLMSRGGISVASVTSLWKNRQSVIAPPAVTQLEKENALKPLFAYFNENFQIMKQTLTDASMVMVMTRLWKEVLLAIEGLLVPPLSDKPSSQKPLTQAELDTVFQWLEMLFDFFHARDDETGEVLGVPADVLKSPKYHELQTLNFFYFDTTDNLIRTSERMASATAQRAQQQRNRLSAPASLGTSFGSLLGTTSMKRAKSIMMSRNLGTMRKAKEEKRKEAQADPSDDMILRILRMRPEAAPYIRDRSRQKERLAAAAAAEMITVVDYLSLKSITMHPGAVSGVKRNEEMICMGVWGSIDYLRFSRYSTLVVLAYNIFGGPSIIAARCFI</sequence>
<dbReference type="Gene3D" id="1.20.58.1100">
    <property type="match status" value="1"/>
</dbReference>
<evidence type="ECO:0000256" key="1">
    <source>
        <dbReference type="SAM" id="MobiDB-lite"/>
    </source>
</evidence>
<feature type="domain" description="C2" evidence="2">
    <location>
        <begin position="908"/>
        <end position="1026"/>
    </location>
</feature>
<dbReference type="InterPro" id="IPR014770">
    <property type="entry name" value="Munc13_1"/>
</dbReference>
<dbReference type="SUPFAM" id="SSF49562">
    <property type="entry name" value="C2 domain (Calcium/lipid-binding domain, CaLB)"/>
    <property type="match status" value="1"/>
</dbReference>
<dbReference type="OrthoDB" id="2015333at2759"/>
<evidence type="ECO:0000313" key="6">
    <source>
        <dbReference type="Proteomes" id="UP000016922"/>
    </source>
</evidence>
<feature type="domain" description="MHD1" evidence="3">
    <location>
        <begin position="703"/>
        <end position="829"/>
    </location>
</feature>
<evidence type="ECO:0000259" key="2">
    <source>
        <dbReference type="PROSITE" id="PS50004"/>
    </source>
</evidence>
<dbReference type="KEGG" id="glz:GLAREA_00328"/>
<dbReference type="RefSeq" id="XP_008083277.1">
    <property type="nucleotide sequence ID" value="XM_008085086.1"/>
</dbReference>
<dbReference type="InterPro" id="IPR035892">
    <property type="entry name" value="C2_domain_sf"/>
</dbReference>
<dbReference type="OMA" id="VLKSPKW"/>
<evidence type="ECO:0000313" key="5">
    <source>
        <dbReference type="EMBL" id="EPE29168.1"/>
    </source>
</evidence>
<keyword evidence="6" id="KW-1185">Reference proteome</keyword>
<dbReference type="PROSITE" id="PS50004">
    <property type="entry name" value="C2"/>
    <property type="match status" value="1"/>
</dbReference>
<evidence type="ECO:0000259" key="3">
    <source>
        <dbReference type="PROSITE" id="PS51258"/>
    </source>
</evidence>
<dbReference type="SMART" id="SM00239">
    <property type="entry name" value="C2"/>
    <property type="match status" value="1"/>
</dbReference>
<name>S3DRU0_GLAL2</name>
<dbReference type="Pfam" id="PF06292">
    <property type="entry name" value="MUN"/>
    <property type="match status" value="1"/>
</dbReference>
<dbReference type="PROSITE" id="PS51259">
    <property type="entry name" value="MHD2"/>
    <property type="match status" value="1"/>
</dbReference>
<dbReference type="InterPro" id="IPR000008">
    <property type="entry name" value="C2_dom"/>
</dbReference>
<dbReference type="HOGENOM" id="CLU_003023_0_0_1"/>
<dbReference type="Gene3D" id="2.60.40.150">
    <property type="entry name" value="C2 domain"/>
    <property type="match status" value="1"/>
</dbReference>
<dbReference type="STRING" id="1116229.S3DRU0"/>